<evidence type="ECO:0000256" key="8">
    <source>
        <dbReference type="ARBA" id="ARBA00023054"/>
    </source>
</evidence>
<dbReference type="GO" id="GO:0005871">
    <property type="term" value="C:kinesin complex"/>
    <property type="evidence" value="ECO:0007669"/>
    <property type="project" value="TreeGrafter"/>
</dbReference>
<dbReference type="GO" id="GO:0005819">
    <property type="term" value="C:spindle"/>
    <property type="evidence" value="ECO:0007669"/>
    <property type="project" value="UniProtKB-SubCell"/>
</dbReference>
<evidence type="ECO:0000256" key="10">
    <source>
        <dbReference type="SAM" id="Coils"/>
    </source>
</evidence>
<comment type="subcellular location">
    <subcellularLocation>
        <location evidence="2">Cytoplasm</location>
        <location evidence="2">Cytoskeleton</location>
        <location evidence="2">Microtubule organizing center</location>
        <location evidence="2">Centrosome</location>
    </subcellularLocation>
    <subcellularLocation>
        <location evidence="1">Cytoplasm</location>
        <location evidence="1">Cytoskeleton</location>
        <location evidence="1">Spindle</location>
    </subcellularLocation>
</comment>
<feature type="domain" description="NUDE" evidence="12">
    <location>
        <begin position="118"/>
        <end position="284"/>
    </location>
</feature>
<evidence type="ECO:0000256" key="5">
    <source>
        <dbReference type="ARBA" id="ARBA00022490"/>
    </source>
</evidence>
<keyword evidence="14" id="KW-1185">Reference proteome</keyword>
<comment type="similarity">
    <text evidence="3">Belongs to the nudE family.</text>
</comment>
<keyword evidence="7" id="KW-0493">Microtubule</keyword>
<evidence type="ECO:0000256" key="4">
    <source>
        <dbReference type="ARBA" id="ARBA00022448"/>
    </source>
</evidence>
<dbReference type="Gene3D" id="6.10.250.1080">
    <property type="match status" value="1"/>
</dbReference>
<protein>
    <submittedName>
        <fullName evidence="13">NDEL1 protein</fullName>
    </submittedName>
</protein>
<dbReference type="PANTHER" id="PTHR10921">
    <property type="entry name" value="NUCLEAR DISTRIBUTION PROTEIN NUDE HOMOLOG 1"/>
    <property type="match status" value="1"/>
</dbReference>
<dbReference type="OrthoDB" id="5877028at2759"/>
<dbReference type="GO" id="GO:0016477">
    <property type="term" value="P:cell migration"/>
    <property type="evidence" value="ECO:0007669"/>
    <property type="project" value="TreeGrafter"/>
</dbReference>
<proteinExistence type="inferred from homology"/>
<keyword evidence="6" id="KW-0597">Phosphoprotein</keyword>
<dbReference type="GO" id="GO:0007059">
    <property type="term" value="P:chromosome segregation"/>
    <property type="evidence" value="ECO:0007669"/>
    <property type="project" value="TreeGrafter"/>
</dbReference>
<evidence type="ECO:0000256" key="1">
    <source>
        <dbReference type="ARBA" id="ARBA00004186"/>
    </source>
</evidence>
<dbReference type="Pfam" id="PF04880">
    <property type="entry name" value="NUDE_C"/>
    <property type="match status" value="1"/>
</dbReference>
<keyword evidence="8 10" id="KW-0175">Coiled coil</keyword>
<reference evidence="13" key="1">
    <citation type="submission" date="2019-10" db="EMBL/GenBank/DDBJ databases">
        <title>Bird 10,000 Genomes (B10K) Project - Family phase.</title>
        <authorList>
            <person name="Zhang G."/>
        </authorList>
    </citation>
    <scope>NUCLEOTIDE SEQUENCE</scope>
    <source>
        <strain evidence="13">B10K-DU-002-69</strain>
        <tissue evidence="13">Muscle</tissue>
    </source>
</reference>
<dbReference type="GO" id="GO:0000132">
    <property type="term" value="P:establishment of mitotic spindle orientation"/>
    <property type="evidence" value="ECO:0007669"/>
    <property type="project" value="TreeGrafter"/>
</dbReference>
<evidence type="ECO:0000259" key="12">
    <source>
        <dbReference type="Pfam" id="PF04880"/>
    </source>
</evidence>
<dbReference type="InterPro" id="IPR006964">
    <property type="entry name" value="NUDE_dom"/>
</dbReference>
<feature type="non-terminal residue" evidence="13">
    <location>
        <position position="1"/>
    </location>
</feature>
<evidence type="ECO:0000256" key="3">
    <source>
        <dbReference type="ARBA" id="ARBA00007429"/>
    </source>
</evidence>
<dbReference type="AlphaFoldDB" id="A0A851DKM1"/>
<dbReference type="InterPro" id="IPR033494">
    <property type="entry name" value="NUDE"/>
</dbReference>
<evidence type="ECO:0000313" key="13">
    <source>
        <dbReference type="EMBL" id="NWI68858.1"/>
    </source>
</evidence>
<organism evidence="13 14">
    <name type="scientific">Todus mexicanus</name>
    <name type="common">Puerto Rican tody</name>
    <dbReference type="NCBI Taxonomy" id="135184"/>
    <lineage>
        <taxon>Eukaryota</taxon>
        <taxon>Metazoa</taxon>
        <taxon>Chordata</taxon>
        <taxon>Craniata</taxon>
        <taxon>Vertebrata</taxon>
        <taxon>Euteleostomi</taxon>
        <taxon>Archelosauria</taxon>
        <taxon>Archosauria</taxon>
        <taxon>Dinosauria</taxon>
        <taxon>Saurischia</taxon>
        <taxon>Theropoda</taxon>
        <taxon>Coelurosauria</taxon>
        <taxon>Aves</taxon>
        <taxon>Neognathae</taxon>
        <taxon>Neoaves</taxon>
        <taxon>Telluraves</taxon>
        <taxon>Coraciimorphae</taxon>
        <taxon>Coraciiformes</taxon>
        <taxon>Todidae</taxon>
        <taxon>Todus</taxon>
    </lineage>
</organism>
<name>A0A851DKM1_TODME</name>
<dbReference type="GO" id="GO:0000776">
    <property type="term" value="C:kinetochore"/>
    <property type="evidence" value="ECO:0007669"/>
    <property type="project" value="TreeGrafter"/>
</dbReference>
<evidence type="ECO:0000256" key="7">
    <source>
        <dbReference type="ARBA" id="ARBA00022701"/>
    </source>
</evidence>
<keyword evidence="5" id="KW-0963">Cytoplasm</keyword>
<dbReference type="EMBL" id="WEIS01073665">
    <property type="protein sequence ID" value="NWI68858.1"/>
    <property type="molecule type" value="Genomic_DNA"/>
</dbReference>
<evidence type="ECO:0000256" key="11">
    <source>
        <dbReference type="SAM" id="MobiDB-lite"/>
    </source>
</evidence>
<feature type="non-terminal residue" evidence="13">
    <location>
        <position position="326"/>
    </location>
</feature>
<feature type="region of interest" description="Disordered" evidence="11">
    <location>
        <begin position="297"/>
        <end position="326"/>
    </location>
</feature>
<dbReference type="PANTHER" id="PTHR10921:SF0">
    <property type="entry name" value="NUCLEAR DISTRIBUTION PROTEIN NUDE-LIKE 1"/>
    <property type="match status" value="1"/>
</dbReference>
<feature type="region of interest" description="Disordered" evidence="11">
    <location>
        <begin position="167"/>
        <end position="187"/>
    </location>
</feature>
<dbReference type="GO" id="GO:0047496">
    <property type="term" value="P:vesicle transport along microtubule"/>
    <property type="evidence" value="ECO:0007669"/>
    <property type="project" value="TreeGrafter"/>
</dbReference>
<dbReference type="Proteomes" id="UP000660247">
    <property type="component" value="Unassembled WGS sequence"/>
</dbReference>
<dbReference type="GO" id="GO:0005874">
    <property type="term" value="C:microtubule"/>
    <property type="evidence" value="ECO:0007669"/>
    <property type="project" value="UniProtKB-KW"/>
</dbReference>
<evidence type="ECO:0000256" key="2">
    <source>
        <dbReference type="ARBA" id="ARBA00004300"/>
    </source>
</evidence>
<keyword evidence="9" id="KW-0206">Cytoskeleton</keyword>
<keyword evidence="4" id="KW-0813">Transport</keyword>
<dbReference type="GO" id="GO:0051642">
    <property type="term" value="P:centrosome localization"/>
    <property type="evidence" value="ECO:0007669"/>
    <property type="project" value="TreeGrafter"/>
</dbReference>
<dbReference type="GO" id="GO:0007100">
    <property type="term" value="P:mitotic centrosome separation"/>
    <property type="evidence" value="ECO:0007669"/>
    <property type="project" value="TreeGrafter"/>
</dbReference>
<accession>A0A851DKM1</accession>
<dbReference type="GO" id="GO:0005813">
    <property type="term" value="C:centrosome"/>
    <property type="evidence" value="ECO:0007669"/>
    <property type="project" value="UniProtKB-SubCell"/>
</dbReference>
<evidence type="ECO:0000256" key="6">
    <source>
        <dbReference type="ARBA" id="ARBA00022553"/>
    </source>
</evidence>
<dbReference type="GO" id="GO:0008017">
    <property type="term" value="F:microtubule binding"/>
    <property type="evidence" value="ECO:0007669"/>
    <property type="project" value="InterPro"/>
</dbReference>
<evidence type="ECO:0000313" key="14">
    <source>
        <dbReference type="Proteomes" id="UP000660247"/>
    </source>
</evidence>
<evidence type="ECO:0000256" key="9">
    <source>
        <dbReference type="ARBA" id="ARBA00023212"/>
    </source>
</evidence>
<sequence length="326" mass="35795">MDSEEIPTFLSPKEETAYWKELSLKYKQSFQEAREELAEFQEGSRELEAELEAQLVQAEQRNRDLQADNQRLKYEVETLKVGLSCSSIAASHRSVLDLILNLEEPNILDFVSRATIVSLEDFEQRLNQAIERNAFLESELDDKESLLVSVQRLKDEARDLRQELAVRERQQEVTRKSAPSSPTLDCEKMDSAVQASLSLPATPVGKGSENSFPSPKAIPNGFGTSPLTPSARISALNIVGDLLRKVGALESKLAACRNFAKDQASRKSYISGNVNSSVINSNGTKYPHPGHTSFFDKGAVNGFDQGPPGLGASRPSSAPGMLPLSV</sequence>
<gene>
    <name evidence="13" type="primary">Ndel1</name>
    <name evidence="13" type="ORF">TODMEX_R04590</name>
</gene>
<dbReference type="GO" id="GO:0010975">
    <property type="term" value="P:regulation of neuron projection development"/>
    <property type="evidence" value="ECO:0007669"/>
    <property type="project" value="TreeGrafter"/>
</dbReference>
<dbReference type="GO" id="GO:0007020">
    <property type="term" value="P:microtubule nucleation"/>
    <property type="evidence" value="ECO:0007669"/>
    <property type="project" value="TreeGrafter"/>
</dbReference>
<comment type="caution">
    <text evidence="13">The sequence shown here is derived from an EMBL/GenBank/DDBJ whole genome shotgun (WGS) entry which is preliminary data.</text>
</comment>
<feature type="coiled-coil region" evidence="10">
    <location>
        <begin position="30"/>
        <end position="75"/>
    </location>
</feature>